<dbReference type="Proteomes" id="UP000279029">
    <property type="component" value="Chromosome"/>
</dbReference>
<dbReference type="KEGG" id="cbar:PATL70BA_2275"/>
<name>A0A3P7PWU7_9FIRM</name>
<sequence>MMNLVKYIVNEINYQLITIIVEHDWKCNPLEKEKSLTSI</sequence>
<dbReference type="AlphaFoldDB" id="A0A3P7PWU7"/>
<dbReference type="EMBL" id="LR130778">
    <property type="protein sequence ID" value="VDN48167.1"/>
    <property type="molecule type" value="Genomic_DNA"/>
</dbReference>
<keyword evidence="2" id="KW-1185">Reference proteome</keyword>
<protein>
    <submittedName>
        <fullName evidence="1">Uncharacterized protein</fullName>
    </submittedName>
</protein>
<proteinExistence type="predicted"/>
<organism evidence="1 2">
    <name type="scientific">Petrocella atlantisensis</name>
    <dbReference type="NCBI Taxonomy" id="2173034"/>
    <lineage>
        <taxon>Bacteria</taxon>
        <taxon>Bacillati</taxon>
        <taxon>Bacillota</taxon>
        <taxon>Clostridia</taxon>
        <taxon>Lachnospirales</taxon>
        <taxon>Vallitaleaceae</taxon>
        <taxon>Petrocella</taxon>
    </lineage>
</organism>
<reference evidence="1 2" key="1">
    <citation type="submission" date="2018-09" db="EMBL/GenBank/DDBJ databases">
        <authorList>
            <person name="Postec A."/>
        </authorList>
    </citation>
    <scope>NUCLEOTIDE SEQUENCE [LARGE SCALE GENOMIC DNA]</scope>
    <source>
        <strain evidence="1">70B-A</strain>
    </source>
</reference>
<evidence type="ECO:0000313" key="2">
    <source>
        <dbReference type="Proteomes" id="UP000279029"/>
    </source>
</evidence>
<evidence type="ECO:0000313" key="1">
    <source>
        <dbReference type="EMBL" id="VDN48167.1"/>
    </source>
</evidence>
<gene>
    <name evidence="1" type="ORF">PATL70BA_2275</name>
</gene>
<accession>A0A3P7PWU7</accession>